<dbReference type="Proteomes" id="UP000571950">
    <property type="component" value="Unassembled WGS sequence"/>
</dbReference>
<evidence type="ECO:0000256" key="3">
    <source>
        <dbReference type="ARBA" id="ARBA00023136"/>
    </source>
</evidence>
<keyword evidence="7" id="KW-1185">Reference proteome</keyword>
<evidence type="ECO:0000256" key="1">
    <source>
        <dbReference type="ARBA" id="ARBA00022692"/>
    </source>
</evidence>
<evidence type="ECO:0000313" key="6">
    <source>
        <dbReference type="EMBL" id="MBB3925993.1"/>
    </source>
</evidence>
<dbReference type="EMBL" id="JACIDT010000005">
    <property type="protein sequence ID" value="MBB3925993.1"/>
    <property type="molecule type" value="Genomic_DNA"/>
</dbReference>
<keyword evidence="1 4" id="KW-0812">Transmembrane</keyword>
<dbReference type="GO" id="GO:0022857">
    <property type="term" value="F:transmembrane transporter activity"/>
    <property type="evidence" value="ECO:0007669"/>
    <property type="project" value="InterPro"/>
</dbReference>
<dbReference type="PROSITE" id="PS50850">
    <property type="entry name" value="MFS"/>
    <property type="match status" value="1"/>
</dbReference>
<feature type="transmembrane region" description="Helical" evidence="4">
    <location>
        <begin position="386"/>
        <end position="406"/>
    </location>
</feature>
<evidence type="ECO:0000259" key="5">
    <source>
        <dbReference type="PROSITE" id="PS50850"/>
    </source>
</evidence>
<feature type="transmembrane region" description="Helical" evidence="4">
    <location>
        <begin position="319"/>
        <end position="343"/>
    </location>
</feature>
<protein>
    <submittedName>
        <fullName evidence="6">MFS family permease</fullName>
    </submittedName>
</protein>
<feature type="transmembrane region" description="Helical" evidence="4">
    <location>
        <begin position="259"/>
        <end position="277"/>
    </location>
</feature>
<evidence type="ECO:0000313" key="7">
    <source>
        <dbReference type="Proteomes" id="UP000571950"/>
    </source>
</evidence>
<dbReference type="InterPro" id="IPR020846">
    <property type="entry name" value="MFS_dom"/>
</dbReference>
<dbReference type="RefSeq" id="WP_188071552.1">
    <property type="nucleotide sequence ID" value="NZ_BSPS01000004.1"/>
</dbReference>
<feature type="transmembrane region" description="Helical" evidence="4">
    <location>
        <begin position="289"/>
        <end position="313"/>
    </location>
</feature>
<accession>A0A7W6FPL0</accession>
<reference evidence="6 7" key="1">
    <citation type="submission" date="2020-08" db="EMBL/GenBank/DDBJ databases">
        <title>Genomic Encyclopedia of Type Strains, Phase IV (KMG-IV): sequencing the most valuable type-strain genomes for metagenomic binning, comparative biology and taxonomic classification.</title>
        <authorList>
            <person name="Goeker M."/>
        </authorList>
    </citation>
    <scope>NUCLEOTIDE SEQUENCE [LARGE SCALE GENOMIC DNA]</scope>
    <source>
        <strain evidence="6 7">DSM 26189</strain>
    </source>
</reference>
<keyword evidence="2 4" id="KW-1133">Transmembrane helix</keyword>
<evidence type="ECO:0000256" key="4">
    <source>
        <dbReference type="SAM" id="Phobius"/>
    </source>
</evidence>
<dbReference type="AlphaFoldDB" id="A0A7W6FPL0"/>
<dbReference type="Pfam" id="PF07690">
    <property type="entry name" value="MFS_1"/>
    <property type="match status" value="1"/>
</dbReference>
<feature type="domain" description="Major facilitator superfamily (MFS) profile" evidence="5">
    <location>
        <begin position="19"/>
        <end position="416"/>
    </location>
</feature>
<keyword evidence="3 4" id="KW-0472">Membrane</keyword>
<feature type="transmembrane region" description="Helical" evidence="4">
    <location>
        <begin position="355"/>
        <end position="374"/>
    </location>
</feature>
<feature type="transmembrane region" description="Helical" evidence="4">
    <location>
        <begin position="175"/>
        <end position="197"/>
    </location>
</feature>
<comment type="caution">
    <text evidence="6">The sequence shown here is derived from an EMBL/GenBank/DDBJ whole genome shotgun (WGS) entry which is preliminary data.</text>
</comment>
<feature type="transmembrane region" description="Helical" evidence="4">
    <location>
        <begin position="21"/>
        <end position="43"/>
    </location>
</feature>
<evidence type="ECO:0000256" key="2">
    <source>
        <dbReference type="ARBA" id="ARBA00022989"/>
    </source>
</evidence>
<feature type="transmembrane region" description="Helical" evidence="4">
    <location>
        <begin position="85"/>
        <end position="104"/>
    </location>
</feature>
<name>A0A7W6FPL0_9SPHN</name>
<feature type="transmembrane region" description="Helical" evidence="4">
    <location>
        <begin position="142"/>
        <end position="163"/>
    </location>
</feature>
<proteinExistence type="predicted"/>
<dbReference type="InterPro" id="IPR050327">
    <property type="entry name" value="Proton-linked_MCT"/>
</dbReference>
<gene>
    <name evidence="6" type="ORF">GGR43_001708</name>
</gene>
<dbReference type="InterPro" id="IPR036259">
    <property type="entry name" value="MFS_trans_sf"/>
</dbReference>
<feature type="transmembrane region" description="Helical" evidence="4">
    <location>
        <begin position="110"/>
        <end position="130"/>
    </location>
</feature>
<dbReference type="Gene3D" id="1.20.1250.20">
    <property type="entry name" value="MFS general substrate transporter like domains"/>
    <property type="match status" value="2"/>
</dbReference>
<dbReference type="PANTHER" id="PTHR11360">
    <property type="entry name" value="MONOCARBOXYLATE TRANSPORTER"/>
    <property type="match status" value="1"/>
</dbReference>
<organism evidence="6 7">
    <name type="scientific">Sphingobium jiangsuense</name>
    <dbReference type="NCBI Taxonomy" id="870476"/>
    <lineage>
        <taxon>Bacteria</taxon>
        <taxon>Pseudomonadati</taxon>
        <taxon>Pseudomonadota</taxon>
        <taxon>Alphaproteobacteria</taxon>
        <taxon>Sphingomonadales</taxon>
        <taxon>Sphingomonadaceae</taxon>
        <taxon>Sphingobium</taxon>
    </lineage>
</organism>
<dbReference type="SUPFAM" id="SSF103473">
    <property type="entry name" value="MFS general substrate transporter"/>
    <property type="match status" value="1"/>
</dbReference>
<feature type="transmembrane region" description="Helical" evidence="4">
    <location>
        <begin position="229"/>
        <end position="247"/>
    </location>
</feature>
<dbReference type="PANTHER" id="PTHR11360:SF290">
    <property type="entry name" value="MONOCARBOXYLATE MFS PERMEASE"/>
    <property type="match status" value="1"/>
</dbReference>
<dbReference type="InterPro" id="IPR011701">
    <property type="entry name" value="MFS"/>
</dbReference>
<feature type="transmembrane region" description="Helical" evidence="4">
    <location>
        <begin position="55"/>
        <end position="73"/>
    </location>
</feature>
<sequence>MADRNASDRVLSPWKDGAWCLIGAVIGYAVGFGFFMFSANLFIEPMRAEFGWSSTQATFLPISSLVLAAMFPLSGKMADRFGPRLLAMAGLSGFALCFLLLATLPLTVTILRIIAVVLGICCAAAGAVPFSRAVVSWFQRDAGLALGLTGSGATLGGVLGVPLNAMIISEFGWRAAYMTMAALVLVIGLPFVAKFLLLSDGDERAPSSRQGQEEGAAGAGSLPLSDPRFWLLGGAVTCSGLSIGIYLNHLQPILRESGFSLTSAALLGSIFAAATFGGRIAAGFLLDRIFPLLVAAGCLSLAAVGAAIIPGAALPAMPVFGLALLLIGLAYGAEADFAAFFALRFFGLPRFSFTFGTLAMMIALALAIGGFLTARSADIHGNYRLAVALGPAGFACAAAMLVLARLSASMRRDAHRI</sequence>